<protein>
    <submittedName>
        <fullName evidence="1">Uncharacterized protein</fullName>
    </submittedName>
</protein>
<dbReference type="KEGG" id="scl:sce4637"/>
<reference evidence="1 2" key="1">
    <citation type="journal article" date="2007" name="Nat. Biotechnol.">
        <title>Complete genome sequence of the myxobacterium Sorangium cellulosum.</title>
        <authorList>
            <person name="Schneiker S."/>
            <person name="Perlova O."/>
            <person name="Kaiser O."/>
            <person name="Gerth K."/>
            <person name="Alici A."/>
            <person name="Altmeyer M.O."/>
            <person name="Bartels D."/>
            <person name="Bekel T."/>
            <person name="Beyer S."/>
            <person name="Bode E."/>
            <person name="Bode H.B."/>
            <person name="Bolten C.J."/>
            <person name="Choudhuri J.V."/>
            <person name="Doss S."/>
            <person name="Elnakady Y.A."/>
            <person name="Frank B."/>
            <person name="Gaigalat L."/>
            <person name="Goesmann A."/>
            <person name="Groeger C."/>
            <person name="Gross F."/>
            <person name="Jelsbak L."/>
            <person name="Jelsbak L."/>
            <person name="Kalinowski J."/>
            <person name="Kegler C."/>
            <person name="Knauber T."/>
            <person name="Konietzny S."/>
            <person name="Kopp M."/>
            <person name="Krause L."/>
            <person name="Krug D."/>
            <person name="Linke B."/>
            <person name="Mahmud T."/>
            <person name="Martinez-Arias R."/>
            <person name="McHardy A.C."/>
            <person name="Merai M."/>
            <person name="Meyer F."/>
            <person name="Mormann S."/>
            <person name="Munoz-Dorado J."/>
            <person name="Perez J."/>
            <person name="Pradella S."/>
            <person name="Rachid S."/>
            <person name="Raddatz G."/>
            <person name="Rosenau F."/>
            <person name="Rueckert C."/>
            <person name="Sasse F."/>
            <person name="Scharfe M."/>
            <person name="Schuster S.C."/>
            <person name="Suen G."/>
            <person name="Treuner-Lange A."/>
            <person name="Velicer G.J."/>
            <person name="Vorholter F.-J."/>
            <person name="Weissman K.J."/>
            <person name="Welch R.D."/>
            <person name="Wenzel S.C."/>
            <person name="Whitworth D.E."/>
            <person name="Wilhelm S."/>
            <person name="Wittmann C."/>
            <person name="Bloecker H."/>
            <person name="Puehler A."/>
            <person name="Mueller R."/>
        </authorList>
    </citation>
    <scope>NUCLEOTIDE SEQUENCE [LARGE SCALE GENOMIC DNA]</scope>
    <source>
        <strain evidence="2">So ce56</strain>
    </source>
</reference>
<accession>A9F9T5</accession>
<gene>
    <name evidence="1" type="ordered locus">sce4637</name>
</gene>
<dbReference type="Proteomes" id="UP000002139">
    <property type="component" value="Chromosome"/>
</dbReference>
<dbReference type="HOGENOM" id="CLU_690458_0_0_7"/>
<sequence>MGPRRPPRVATVMGKLDDLMERTWQSHVFGDSYPTAVGRRALSERMRAVHACFLERFRPIVQGALPDLDPEHVERVVRQIGPKATAFCAAIAIEIEEVERLAEVSIVFGLLFLFDGLMDDGDLAMAVATHRFIEVHAPRLRLPASNDAKRLASAVLRSELDAARAPRPDPALVAARARPLAEVARLLHRLSSPEDAGALIESPVAGFLSHGSAMRQLSQRYLEREEGAFWDDHADEFVAHAIGSIQTAGTIAVVYSLYRSARPELPTTGQVLASPAVRRVCERFADAASRIFDDVGDQDVDRRSGPRGRFGLNLFNHPNRRLVEATLRFVGVDDEDVIAATLRDLAADDSAGDGRIVERFVDVVRGGVASLPAECWRDAGVFLMLLKRIIESGYVNTLGDAALAE</sequence>
<dbReference type="AlphaFoldDB" id="A9F9T5"/>
<dbReference type="STRING" id="448385.sce4637"/>
<organism evidence="1 2">
    <name type="scientific">Sorangium cellulosum (strain So ce56)</name>
    <name type="common">Polyangium cellulosum (strain So ce56)</name>
    <dbReference type="NCBI Taxonomy" id="448385"/>
    <lineage>
        <taxon>Bacteria</taxon>
        <taxon>Pseudomonadati</taxon>
        <taxon>Myxococcota</taxon>
        <taxon>Polyangia</taxon>
        <taxon>Polyangiales</taxon>
        <taxon>Polyangiaceae</taxon>
        <taxon>Sorangium</taxon>
    </lineage>
</organism>
<dbReference type="EMBL" id="AM746676">
    <property type="protein sequence ID" value="CAN94800.1"/>
    <property type="molecule type" value="Genomic_DNA"/>
</dbReference>
<evidence type="ECO:0000313" key="2">
    <source>
        <dbReference type="Proteomes" id="UP000002139"/>
    </source>
</evidence>
<name>A9F9T5_SORC5</name>
<keyword evidence="2" id="KW-1185">Reference proteome</keyword>
<evidence type="ECO:0000313" key="1">
    <source>
        <dbReference type="EMBL" id="CAN94800.1"/>
    </source>
</evidence>
<proteinExistence type="predicted"/>